<accession>A0A087H8H6</accession>
<dbReference type="InterPro" id="IPR050232">
    <property type="entry name" value="FBL13/AtMIF1-like"/>
</dbReference>
<dbReference type="OrthoDB" id="1054607at2759"/>
<organism evidence="2 3">
    <name type="scientific">Arabis alpina</name>
    <name type="common">Alpine rock-cress</name>
    <dbReference type="NCBI Taxonomy" id="50452"/>
    <lineage>
        <taxon>Eukaryota</taxon>
        <taxon>Viridiplantae</taxon>
        <taxon>Streptophyta</taxon>
        <taxon>Embryophyta</taxon>
        <taxon>Tracheophyta</taxon>
        <taxon>Spermatophyta</taxon>
        <taxon>Magnoliopsida</taxon>
        <taxon>eudicotyledons</taxon>
        <taxon>Gunneridae</taxon>
        <taxon>Pentapetalae</taxon>
        <taxon>rosids</taxon>
        <taxon>malvids</taxon>
        <taxon>Brassicales</taxon>
        <taxon>Brassicaceae</taxon>
        <taxon>Arabideae</taxon>
        <taxon>Arabis</taxon>
    </lineage>
</organism>
<evidence type="ECO:0000313" key="3">
    <source>
        <dbReference type="Proteomes" id="UP000029120"/>
    </source>
</evidence>
<dbReference type="InterPro" id="IPR006566">
    <property type="entry name" value="FBD"/>
</dbReference>
<dbReference type="EMBL" id="CM002871">
    <property type="protein sequence ID" value="KFK38428.1"/>
    <property type="molecule type" value="Genomic_DNA"/>
</dbReference>
<dbReference type="AlphaFoldDB" id="A0A087H8H6"/>
<dbReference type="SMART" id="SM00579">
    <property type="entry name" value="FBD"/>
    <property type="match status" value="1"/>
</dbReference>
<gene>
    <name evidence="2" type="ordered locus">AALP_Aa3g112000</name>
</gene>
<sequence>MPPCLDMAKVVSASHPNDNFLRSLSSVMYLNLNITNKADAICSAVNFSRLIECKLTPHYPSVNWVKSVMRLLRNSPKLRALMIISNYFRQYEDLPLGSSVPECLSCSLKIVEWEDYRGTREEKKVMTYILENSKCLKTIRISLKCDNEEKKKTVMEELESMYRVSESSQLFFSTQFRWSSMMKQHPAYQIMSSI</sequence>
<protein>
    <recommendedName>
        <fullName evidence="1">FBD domain-containing protein</fullName>
    </recommendedName>
</protein>
<proteinExistence type="predicted"/>
<reference evidence="3" key="1">
    <citation type="journal article" date="2015" name="Nat. Plants">
        <title>Genome expansion of Arabis alpina linked with retrotransposition and reduced symmetric DNA methylation.</title>
        <authorList>
            <person name="Willing E.M."/>
            <person name="Rawat V."/>
            <person name="Mandakova T."/>
            <person name="Maumus F."/>
            <person name="James G.V."/>
            <person name="Nordstroem K.J."/>
            <person name="Becker C."/>
            <person name="Warthmann N."/>
            <person name="Chica C."/>
            <person name="Szarzynska B."/>
            <person name="Zytnicki M."/>
            <person name="Albani M.C."/>
            <person name="Kiefer C."/>
            <person name="Bergonzi S."/>
            <person name="Castaings L."/>
            <person name="Mateos J.L."/>
            <person name="Berns M.C."/>
            <person name="Bujdoso N."/>
            <person name="Piofczyk T."/>
            <person name="de Lorenzo L."/>
            <person name="Barrero-Sicilia C."/>
            <person name="Mateos I."/>
            <person name="Piednoel M."/>
            <person name="Hagmann J."/>
            <person name="Chen-Min-Tao R."/>
            <person name="Iglesias-Fernandez R."/>
            <person name="Schuster S.C."/>
            <person name="Alonso-Blanco C."/>
            <person name="Roudier F."/>
            <person name="Carbonero P."/>
            <person name="Paz-Ares J."/>
            <person name="Davis S.J."/>
            <person name="Pecinka A."/>
            <person name="Quesneville H."/>
            <person name="Colot V."/>
            <person name="Lysak M.A."/>
            <person name="Weigel D."/>
            <person name="Coupland G."/>
            <person name="Schneeberger K."/>
        </authorList>
    </citation>
    <scope>NUCLEOTIDE SEQUENCE [LARGE SCALE GENOMIC DNA]</scope>
    <source>
        <strain evidence="3">cv. Pajares</strain>
    </source>
</reference>
<dbReference type="Pfam" id="PF08387">
    <property type="entry name" value="FBD"/>
    <property type="match status" value="1"/>
</dbReference>
<dbReference type="Gramene" id="KFK38428">
    <property type="protein sequence ID" value="KFK38428"/>
    <property type="gene ID" value="AALP_AA3G112000"/>
</dbReference>
<dbReference type="PANTHER" id="PTHR31900">
    <property type="entry name" value="F-BOX/RNI SUPERFAMILY PROTEIN-RELATED"/>
    <property type="match status" value="1"/>
</dbReference>
<dbReference type="PANTHER" id="PTHR31900:SF34">
    <property type="entry name" value="EMB|CAB62440.1-RELATED"/>
    <property type="match status" value="1"/>
</dbReference>
<keyword evidence="3" id="KW-1185">Reference proteome</keyword>
<feature type="domain" description="FBD" evidence="1">
    <location>
        <begin position="102"/>
        <end position="173"/>
    </location>
</feature>
<evidence type="ECO:0000259" key="1">
    <source>
        <dbReference type="SMART" id="SM00579"/>
    </source>
</evidence>
<evidence type="ECO:0000313" key="2">
    <source>
        <dbReference type="EMBL" id="KFK38428.1"/>
    </source>
</evidence>
<dbReference type="Proteomes" id="UP000029120">
    <property type="component" value="Chromosome 3"/>
</dbReference>
<name>A0A087H8H6_ARAAL</name>